<dbReference type="PANTHER" id="PTHR31631">
    <property type="entry name" value="PROTEIN NETWORKED 2D"/>
    <property type="match status" value="1"/>
</dbReference>
<dbReference type="Pfam" id="PF24918">
    <property type="entry name" value="NET2A_C"/>
    <property type="match status" value="1"/>
</dbReference>
<dbReference type="InterPro" id="IPR056889">
    <property type="entry name" value="NET2A-D/KIP1-like_C"/>
</dbReference>
<evidence type="ECO:0000259" key="2">
    <source>
        <dbReference type="Pfam" id="PF24918"/>
    </source>
</evidence>
<organism evidence="3 4">
    <name type="scientific">Stylosanthes scabra</name>
    <dbReference type="NCBI Taxonomy" id="79078"/>
    <lineage>
        <taxon>Eukaryota</taxon>
        <taxon>Viridiplantae</taxon>
        <taxon>Streptophyta</taxon>
        <taxon>Embryophyta</taxon>
        <taxon>Tracheophyta</taxon>
        <taxon>Spermatophyta</taxon>
        <taxon>Magnoliopsida</taxon>
        <taxon>eudicotyledons</taxon>
        <taxon>Gunneridae</taxon>
        <taxon>Pentapetalae</taxon>
        <taxon>rosids</taxon>
        <taxon>fabids</taxon>
        <taxon>Fabales</taxon>
        <taxon>Fabaceae</taxon>
        <taxon>Papilionoideae</taxon>
        <taxon>50 kb inversion clade</taxon>
        <taxon>dalbergioids sensu lato</taxon>
        <taxon>Dalbergieae</taxon>
        <taxon>Pterocarpus clade</taxon>
        <taxon>Stylosanthes</taxon>
    </lineage>
</organism>
<keyword evidence="4" id="KW-1185">Reference proteome</keyword>
<name>A0ABU6ZPW3_9FABA</name>
<dbReference type="EMBL" id="JASCZI010272993">
    <property type="protein sequence ID" value="MED6223996.1"/>
    <property type="molecule type" value="Genomic_DNA"/>
</dbReference>
<accession>A0ABU6ZPW3</accession>
<evidence type="ECO:0000313" key="3">
    <source>
        <dbReference type="EMBL" id="MED6223996.1"/>
    </source>
</evidence>
<evidence type="ECO:0000256" key="1">
    <source>
        <dbReference type="SAM" id="MobiDB-lite"/>
    </source>
</evidence>
<dbReference type="PANTHER" id="PTHR31631:SF3">
    <property type="entry name" value="PROTEIN NETWORKED 2B"/>
    <property type="match status" value="1"/>
</dbReference>
<comment type="caution">
    <text evidence="3">The sequence shown here is derived from an EMBL/GenBank/DDBJ whole genome shotgun (WGS) entry which is preliminary data.</text>
</comment>
<sequence>MKNALANKDQEINYLHQKLNSPNSAADNPDVSPFTMETEYKYTPNEALLQEAEAAQEANLPLPDLESNNLPLITSDNANAIKSPSSEITPEKLVADQSKLEGLSTMEKKFRSDIDDLLEKSLEFWLRFGTSINQIQKYENSIQDLKADLRRIQESHMRSSSEGNSSKKTNLQSQLKPIFKHLREIRTELSLWLEHNTVLQVEMQDRHSSLCNLHDEIIRASNLSNGEEENVEVELMISPYQAAKLQGEIMNLKQQNNTVASELQAGLSLVSGMKNDVDKTLDELDNVISTPKSSQGSSKNTRIPLKSFLFGVKLKKHKQKQSLFACVNPNVHKSDMEEEADSPINTPKH</sequence>
<gene>
    <name evidence="3" type="ORF">PIB30_079574</name>
</gene>
<protein>
    <recommendedName>
        <fullName evidence="2">NET2A-D/KIP1-like C-terminal domain-containing protein</fullName>
    </recommendedName>
</protein>
<proteinExistence type="predicted"/>
<feature type="region of interest" description="Disordered" evidence="1">
    <location>
        <begin position="1"/>
        <end position="35"/>
    </location>
</feature>
<dbReference type="Proteomes" id="UP001341840">
    <property type="component" value="Unassembled WGS sequence"/>
</dbReference>
<feature type="domain" description="NET2A-D/KIP1-like C-terminal" evidence="2">
    <location>
        <begin position="107"/>
        <end position="289"/>
    </location>
</feature>
<evidence type="ECO:0000313" key="4">
    <source>
        <dbReference type="Proteomes" id="UP001341840"/>
    </source>
</evidence>
<reference evidence="3 4" key="1">
    <citation type="journal article" date="2023" name="Plants (Basel)">
        <title>Bridging the Gap: Combining Genomics and Transcriptomics Approaches to Understand Stylosanthes scabra, an Orphan Legume from the Brazilian Caatinga.</title>
        <authorList>
            <person name="Ferreira-Neto J.R.C."/>
            <person name="da Silva M.D."/>
            <person name="Binneck E."/>
            <person name="de Melo N.F."/>
            <person name="da Silva R.H."/>
            <person name="de Melo A.L.T.M."/>
            <person name="Pandolfi V."/>
            <person name="Bustamante F.O."/>
            <person name="Brasileiro-Vidal A.C."/>
            <person name="Benko-Iseppon A.M."/>
        </authorList>
    </citation>
    <scope>NUCLEOTIDE SEQUENCE [LARGE SCALE GENOMIC DNA]</scope>
    <source>
        <tissue evidence="3">Leaves</tissue>
    </source>
</reference>